<dbReference type="KEGG" id="brh:RBRH_02639"/>
<evidence type="ECO:0000313" key="1">
    <source>
        <dbReference type="EMBL" id="CBW75120.1"/>
    </source>
</evidence>
<dbReference type="AlphaFoldDB" id="E5AR88"/>
<proteinExistence type="predicted"/>
<gene>
    <name evidence="1" type="ordered locus">RBRH_02639</name>
</gene>
<dbReference type="eggNOG" id="COG1475">
    <property type="taxonomic scope" value="Bacteria"/>
</dbReference>
<name>E5AR88_MYCRK</name>
<reference evidence="1 2" key="1">
    <citation type="journal article" date="2011" name="J. Bacteriol.">
        <title>Complete genome sequence of Burkholderia rhizoxinica, an endosymbiont of Rhizopus microsporus.</title>
        <authorList>
            <person name="Lackner G."/>
            <person name="Moebius N."/>
            <person name="Partida-Martinez L."/>
            <person name="Hertweck C."/>
        </authorList>
    </citation>
    <scope>NUCLEOTIDE SEQUENCE [LARGE SCALE GENOMIC DNA]</scope>
    <source>
        <strain evidence="2">DSM 19002 / CIP 109453 / HKI 454</strain>
    </source>
</reference>
<accession>E5AR88</accession>
<dbReference type="STRING" id="882378.RBRH_02639"/>
<dbReference type="Proteomes" id="UP000007437">
    <property type="component" value="Chromosome"/>
</dbReference>
<dbReference type="EMBL" id="FR687359">
    <property type="protein sequence ID" value="CBW75120.1"/>
    <property type="molecule type" value="Genomic_DNA"/>
</dbReference>
<organism evidence="1 2">
    <name type="scientific">Mycetohabitans rhizoxinica (strain DSM 19002 / CIP 109453 / HKI 454)</name>
    <name type="common">Paraburkholderia rhizoxinica</name>
    <dbReference type="NCBI Taxonomy" id="882378"/>
    <lineage>
        <taxon>Bacteria</taxon>
        <taxon>Pseudomonadati</taxon>
        <taxon>Pseudomonadota</taxon>
        <taxon>Betaproteobacteria</taxon>
        <taxon>Burkholderiales</taxon>
        <taxon>Burkholderiaceae</taxon>
        <taxon>Mycetohabitans</taxon>
    </lineage>
</organism>
<dbReference type="HOGENOM" id="CLU_1831390_0_0_4"/>
<evidence type="ECO:0000313" key="2">
    <source>
        <dbReference type="Proteomes" id="UP000007437"/>
    </source>
</evidence>
<protein>
    <submittedName>
        <fullName evidence="1">Putative plasmid stabilization protein</fullName>
    </submittedName>
</protein>
<sequence length="140" mass="14792">MQGHAPDRLAVAGALVTIDRKGEAVIHRGLRCEAEAKVPRTLQRLRWGLAEGGATNEGDVAAEAPKAANVSDRLAQWLSAHRTAVLQIEVGRHPRVALAALVHSPDWPQSPAAVALRATPHQPGAALAQAMRLVQSYAGV</sequence>